<dbReference type="SUPFAM" id="SSF47203">
    <property type="entry name" value="Acyl-CoA dehydrogenase C-terminal domain-like"/>
    <property type="match status" value="1"/>
</dbReference>
<keyword evidence="1" id="KW-0560">Oxidoreductase</keyword>
<keyword evidence="5" id="KW-1185">Reference proteome</keyword>
<dbReference type="InterPro" id="IPR013786">
    <property type="entry name" value="AcylCoA_DH/ox_N"/>
</dbReference>
<evidence type="ECO:0000256" key="1">
    <source>
        <dbReference type="ARBA" id="ARBA00023002"/>
    </source>
</evidence>
<dbReference type="PIRSF" id="PIRSF016578">
    <property type="entry name" value="HsaA"/>
    <property type="match status" value="1"/>
</dbReference>
<dbReference type="InterPro" id="IPR013107">
    <property type="entry name" value="Acyl-CoA_DH_C"/>
</dbReference>
<reference evidence="4 5" key="1">
    <citation type="submission" date="2024-04" db="EMBL/GenBank/DDBJ databases">
        <title>Complete genome sequence of Fusarium acuminatum.</title>
        <authorList>
            <person name="Lan B."/>
        </authorList>
    </citation>
    <scope>NUCLEOTIDE SEQUENCE [LARGE SCALE GENOMIC DNA]</scope>
    <source>
        <strain evidence="4">1A</strain>
    </source>
</reference>
<dbReference type="Pfam" id="PF02771">
    <property type="entry name" value="Acyl-CoA_dh_N"/>
    <property type="match status" value="1"/>
</dbReference>
<dbReference type="Gene3D" id="2.40.110.10">
    <property type="entry name" value="Butyryl-CoA Dehydrogenase, subunit A, domain 2"/>
    <property type="match status" value="1"/>
</dbReference>
<organism evidence="4 5">
    <name type="scientific">Fusarium acuminatum</name>
    <dbReference type="NCBI Taxonomy" id="5515"/>
    <lineage>
        <taxon>Eukaryota</taxon>
        <taxon>Fungi</taxon>
        <taxon>Dikarya</taxon>
        <taxon>Ascomycota</taxon>
        <taxon>Pezizomycotina</taxon>
        <taxon>Sordariomycetes</taxon>
        <taxon>Hypocreomycetidae</taxon>
        <taxon>Hypocreales</taxon>
        <taxon>Nectriaceae</taxon>
        <taxon>Fusarium</taxon>
        <taxon>Fusarium tricinctum species complex</taxon>
    </lineage>
</organism>
<dbReference type="SUPFAM" id="SSF56645">
    <property type="entry name" value="Acyl-CoA dehydrogenase NM domain-like"/>
    <property type="match status" value="1"/>
</dbReference>
<dbReference type="InterPro" id="IPR009100">
    <property type="entry name" value="AcylCoA_DH/oxidase_NM_dom_sf"/>
</dbReference>
<evidence type="ECO:0000259" key="2">
    <source>
        <dbReference type="Pfam" id="PF02771"/>
    </source>
</evidence>
<accession>A0ABZ2WRW5</accession>
<dbReference type="InterPro" id="IPR037069">
    <property type="entry name" value="AcylCoA_DH/ox_N_sf"/>
</dbReference>
<dbReference type="Gene3D" id="1.20.140.10">
    <property type="entry name" value="Butyryl-CoA Dehydrogenase, subunit A, domain 3"/>
    <property type="match status" value="1"/>
</dbReference>
<evidence type="ECO:0000259" key="3">
    <source>
        <dbReference type="Pfam" id="PF08028"/>
    </source>
</evidence>
<dbReference type="Pfam" id="PF08028">
    <property type="entry name" value="Acyl-CoA_dh_2"/>
    <property type="match status" value="1"/>
</dbReference>
<name>A0ABZ2WRW5_9HYPO</name>
<sequence>MATPVFESSDPTVYNEYEAQWSTLPTDAEGWIKRAQDVADVLAKDAPARERANKSPKAEVALLKHSGLLKILGPAKYGGGEQPWSVAFRAVREVTKKDGSVGMLLGYHLVWSATANVVGTPEQAERTHKLILSNNYFVGGAVNPRDSDLKITSDGDKIIFNGFKNFSTGGVISDLTVLEGVYGDKEEHIFAIVPTQQPGIQFKHNWDNVGLRLTESGSVNIENVSAPIQLNFANLYLGLAAGALEFAQAYTLKNTRAWPFGGDNKEKATDEFYILSTYGNFFAHQRAAEALAEKVNAQADALYATYSQNRSGVTAEQRGEFAEWVASLKVVTTDTGLRITSGVFEVTGSRATSAKTGLDRFWRDLRTHTLHDPVAYKNRELGRYFLLGEYPELTWYT</sequence>
<evidence type="ECO:0000313" key="4">
    <source>
        <dbReference type="EMBL" id="WZH43105.1"/>
    </source>
</evidence>
<protein>
    <submittedName>
        <fullName evidence="4">Acyl-CoA dehydrogenase/oxidase</fullName>
    </submittedName>
</protein>
<proteinExistence type="predicted"/>
<gene>
    <name evidence="4" type="ORF">QYS62_004107</name>
</gene>
<dbReference type="PANTHER" id="PTHR43884">
    <property type="entry name" value="ACYL-COA DEHYDROGENASE"/>
    <property type="match status" value="1"/>
</dbReference>
<dbReference type="InterPro" id="IPR036250">
    <property type="entry name" value="AcylCo_DH-like_C"/>
</dbReference>
<feature type="domain" description="Acyl-CoA dehydrogenase C-terminal" evidence="3">
    <location>
        <begin position="232"/>
        <end position="371"/>
    </location>
</feature>
<dbReference type="PANTHER" id="PTHR43884:SF12">
    <property type="entry name" value="ISOVALERYL-COA DEHYDROGENASE, MITOCHONDRIAL-RELATED"/>
    <property type="match status" value="1"/>
</dbReference>
<dbReference type="Gene3D" id="1.10.540.10">
    <property type="entry name" value="Acyl-CoA dehydrogenase/oxidase, N-terminal domain"/>
    <property type="match status" value="1"/>
</dbReference>
<feature type="domain" description="Acyl-CoA dehydrogenase/oxidase N-terminal" evidence="2">
    <location>
        <begin position="39"/>
        <end position="127"/>
    </location>
</feature>
<evidence type="ECO:0000313" key="5">
    <source>
        <dbReference type="Proteomes" id="UP001489902"/>
    </source>
</evidence>
<dbReference type="InterPro" id="IPR046373">
    <property type="entry name" value="Acyl-CoA_Oxase/DH_mid-dom_sf"/>
</dbReference>
<dbReference type="Proteomes" id="UP001489902">
    <property type="component" value="Chromosome 2"/>
</dbReference>
<dbReference type="EMBL" id="CP151261">
    <property type="protein sequence ID" value="WZH43105.1"/>
    <property type="molecule type" value="Genomic_DNA"/>
</dbReference>